<keyword evidence="2" id="KW-1185">Reference proteome</keyword>
<name>A0A5A7Q667_STRAF</name>
<accession>A0A5A7Q667</accession>
<evidence type="ECO:0000313" key="1">
    <source>
        <dbReference type="EMBL" id="GER39947.1"/>
    </source>
</evidence>
<organism evidence="1 2">
    <name type="scientific">Striga asiatica</name>
    <name type="common">Asiatic witchweed</name>
    <name type="synonym">Buchnera asiatica</name>
    <dbReference type="NCBI Taxonomy" id="4170"/>
    <lineage>
        <taxon>Eukaryota</taxon>
        <taxon>Viridiplantae</taxon>
        <taxon>Streptophyta</taxon>
        <taxon>Embryophyta</taxon>
        <taxon>Tracheophyta</taxon>
        <taxon>Spermatophyta</taxon>
        <taxon>Magnoliopsida</taxon>
        <taxon>eudicotyledons</taxon>
        <taxon>Gunneridae</taxon>
        <taxon>Pentapetalae</taxon>
        <taxon>asterids</taxon>
        <taxon>lamiids</taxon>
        <taxon>Lamiales</taxon>
        <taxon>Orobanchaceae</taxon>
        <taxon>Buchnereae</taxon>
        <taxon>Striga</taxon>
    </lineage>
</organism>
<dbReference type="AlphaFoldDB" id="A0A5A7Q667"/>
<evidence type="ECO:0000313" key="2">
    <source>
        <dbReference type="Proteomes" id="UP000325081"/>
    </source>
</evidence>
<comment type="caution">
    <text evidence="1">The sequence shown here is derived from an EMBL/GenBank/DDBJ whole genome shotgun (WGS) entry which is preliminary data.</text>
</comment>
<protein>
    <submittedName>
        <fullName evidence="1">Heavy metal translocating P-type ATPase</fullName>
    </submittedName>
</protein>
<reference evidence="2" key="1">
    <citation type="journal article" date="2019" name="Curr. Biol.">
        <title>Genome Sequence of Striga asiatica Provides Insight into the Evolution of Plant Parasitism.</title>
        <authorList>
            <person name="Yoshida S."/>
            <person name="Kim S."/>
            <person name="Wafula E.K."/>
            <person name="Tanskanen J."/>
            <person name="Kim Y.M."/>
            <person name="Honaas L."/>
            <person name="Yang Z."/>
            <person name="Spallek T."/>
            <person name="Conn C.E."/>
            <person name="Ichihashi Y."/>
            <person name="Cheong K."/>
            <person name="Cui S."/>
            <person name="Der J.P."/>
            <person name="Gundlach H."/>
            <person name="Jiao Y."/>
            <person name="Hori C."/>
            <person name="Ishida J.K."/>
            <person name="Kasahara H."/>
            <person name="Kiba T."/>
            <person name="Kim M.S."/>
            <person name="Koo N."/>
            <person name="Laohavisit A."/>
            <person name="Lee Y.H."/>
            <person name="Lumba S."/>
            <person name="McCourt P."/>
            <person name="Mortimer J.C."/>
            <person name="Mutuku J.M."/>
            <person name="Nomura T."/>
            <person name="Sasaki-Sekimoto Y."/>
            <person name="Seto Y."/>
            <person name="Wang Y."/>
            <person name="Wakatake T."/>
            <person name="Sakakibara H."/>
            <person name="Demura T."/>
            <person name="Yamaguchi S."/>
            <person name="Yoneyama K."/>
            <person name="Manabe R.I."/>
            <person name="Nelson D.C."/>
            <person name="Schulman A.H."/>
            <person name="Timko M.P."/>
            <person name="dePamphilis C.W."/>
            <person name="Choi D."/>
            <person name="Shirasu K."/>
        </authorList>
    </citation>
    <scope>NUCLEOTIDE SEQUENCE [LARGE SCALE GENOMIC DNA]</scope>
    <source>
        <strain evidence="2">cv. UVA1</strain>
    </source>
</reference>
<sequence length="100" mass="11304">MDAEGSAVERGRERDKERWGQIGFGNGNVNVHITVMYRGTGDPKIIPLAEKGAKFEEKGEILQEEEHNSKVEREIESGIKELGFDMKAKEEIKCRLTGRD</sequence>
<dbReference type="Proteomes" id="UP000325081">
    <property type="component" value="Unassembled WGS sequence"/>
</dbReference>
<proteinExistence type="predicted"/>
<dbReference type="EMBL" id="BKCP01005783">
    <property type="protein sequence ID" value="GER39947.1"/>
    <property type="molecule type" value="Genomic_DNA"/>
</dbReference>
<gene>
    <name evidence="1" type="ORF">STAS_16595</name>
</gene>